<sequence>MPNYFLSCFSWRSAVCLFPGRPSNLEFFGCLLICFASRSFVDSLCEKKCVLHGLLHLFFIYCIHQYY</sequence>
<accession>A0A2P2K7M9</accession>
<dbReference type="EMBL" id="GGEC01021199">
    <property type="protein sequence ID" value="MBX01683.1"/>
    <property type="molecule type" value="Transcribed_RNA"/>
</dbReference>
<dbReference type="AlphaFoldDB" id="A0A2P2K7M9"/>
<organism evidence="1">
    <name type="scientific">Rhizophora mucronata</name>
    <name type="common">Asiatic mangrove</name>
    <dbReference type="NCBI Taxonomy" id="61149"/>
    <lineage>
        <taxon>Eukaryota</taxon>
        <taxon>Viridiplantae</taxon>
        <taxon>Streptophyta</taxon>
        <taxon>Embryophyta</taxon>
        <taxon>Tracheophyta</taxon>
        <taxon>Spermatophyta</taxon>
        <taxon>Magnoliopsida</taxon>
        <taxon>eudicotyledons</taxon>
        <taxon>Gunneridae</taxon>
        <taxon>Pentapetalae</taxon>
        <taxon>rosids</taxon>
        <taxon>fabids</taxon>
        <taxon>Malpighiales</taxon>
        <taxon>Rhizophoraceae</taxon>
        <taxon>Rhizophora</taxon>
    </lineage>
</organism>
<protein>
    <submittedName>
        <fullName evidence="1">Uncharacterized protein</fullName>
    </submittedName>
</protein>
<name>A0A2P2K7M9_RHIMU</name>
<proteinExistence type="predicted"/>
<evidence type="ECO:0000313" key="1">
    <source>
        <dbReference type="EMBL" id="MBX01683.1"/>
    </source>
</evidence>
<reference evidence="1" key="1">
    <citation type="submission" date="2018-02" db="EMBL/GenBank/DDBJ databases">
        <title>Rhizophora mucronata_Transcriptome.</title>
        <authorList>
            <person name="Meera S.P."/>
            <person name="Sreeshan A."/>
            <person name="Augustine A."/>
        </authorList>
    </citation>
    <scope>NUCLEOTIDE SEQUENCE</scope>
    <source>
        <tissue evidence="1">Leaf</tissue>
    </source>
</reference>